<dbReference type="GeneID" id="28770714"/>
<evidence type="ECO:0000313" key="2">
    <source>
        <dbReference type="Proteomes" id="UP000077069"/>
    </source>
</evidence>
<dbReference type="RefSeq" id="XP_018036143.1">
    <property type="nucleotide sequence ID" value="XM_018187228.1"/>
</dbReference>
<dbReference type="EMBL" id="KV441552">
    <property type="protein sequence ID" value="OAG05778.1"/>
    <property type="molecule type" value="Genomic_DNA"/>
</dbReference>
<organism evidence="1 2">
    <name type="scientific">Paraphaeosphaeria sporulosa</name>
    <dbReference type="NCBI Taxonomy" id="1460663"/>
    <lineage>
        <taxon>Eukaryota</taxon>
        <taxon>Fungi</taxon>
        <taxon>Dikarya</taxon>
        <taxon>Ascomycota</taxon>
        <taxon>Pezizomycotina</taxon>
        <taxon>Dothideomycetes</taxon>
        <taxon>Pleosporomycetidae</taxon>
        <taxon>Pleosporales</taxon>
        <taxon>Massarineae</taxon>
        <taxon>Didymosphaeriaceae</taxon>
        <taxon>Paraphaeosphaeria</taxon>
    </lineage>
</organism>
<reference evidence="1 2" key="1">
    <citation type="submission" date="2016-05" db="EMBL/GenBank/DDBJ databases">
        <title>Comparative analysis of secretome profiles of manganese(II)-oxidizing ascomycete fungi.</title>
        <authorList>
            <consortium name="DOE Joint Genome Institute"/>
            <person name="Zeiner C.A."/>
            <person name="Purvine S.O."/>
            <person name="Zink E.M."/>
            <person name="Wu S."/>
            <person name="Pasa-Tolic L."/>
            <person name="Chaput D.L."/>
            <person name="Haridas S."/>
            <person name="Grigoriev I.V."/>
            <person name="Santelli C.M."/>
            <person name="Hansel C.M."/>
        </authorList>
    </citation>
    <scope>NUCLEOTIDE SEQUENCE [LARGE SCALE GENOMIC DNA]</scope>
    <source>
        <strain evidence="1 2">AP3s5-JAC2a</strain>
    </source>
</reference>
<dbReference type="Proteomes" id="UP000077069">
    <property type="component" value="Unassembled WGS sequence"/>
</dbReference>
<proteinExistence type="predicted"/>
<evidence type="ECO:0000313" key="1">
    <source>
        <dbReference type="EMBL" id="OAG05778.1"/>
    </source>
</evidence>
<dbReference type="AlphaFoldDB" id="A0A177CG33"/>
<accession>A0A177CG33</accession>
<gene>
    <name evidence="1" type="ORF">CC84DRAFT_735213</name>
</gene>
<dbReference type="InParanoid" id="A0A177CG33"/>
<keyword evidence="2" id="KW-1185">Reference proteome</keyword>
<sequence length="90" mass="9392">MTHENPGLFYITLFLAELGARGLSSLSSSNSLNPSARSTPDKFQGCALCTEFMGRASCAGSVQSNDTVCGLLIGVLTRAGEQAMRTSSAE</sequence>
<protein>
    <submittedName>
        <fullName evidence="1">Uncharacterized protein</fullName>
    </submittedName>
</protein>
<name>A0A177CG33_9PLEO</name>